<evidence type="ECO:0000313" key="15">
    <source>
        <dbReference type="Proteomes" id="UP001596378"/>
    </source>
</evidence>
<dbReference type="InterPro" id="IPR003660">
    <property type="entry name" value="HAMP_dom"/>
</dbReference>
<reference evidence="15" key="1">
    <citation type="journal article" date="2019" name="Int. J. Syst. Evol. Microbiol.">
        <title>The Global Catalogue of Microorganisms (GCM) 10K type strain sequencing project: providing services to taxonomists for standard genome sequencing and annotation.</title>
        <authorList>
            <consortium name="The Broad Institute Genomics Platform"/>
            <consortium name="The Broad Institute Genome Sequencing Center for Infectious Disease"/>
            <person name="Wu L."/>
            <person name="Ma J."/>
        </authorList>
    </citation>
    <scope>NUCLEOTIDE SEQUENCE [LARGE SCALE GENOMIC DNA]</scope>
    <source>
        <strain evidence="15">KCTC 12907</strain>
    </source>
</reference>
<evidence type="ECO:0000256" key="4">
    <source>
        <dbReference type="ARBA" id="ARBA00022679"/>
    </source>
</evidence>
<dbReference type="InterPro" id="IPR050640">
    <property type="entry name" value="Bact_2-comp_sensor_kinase"/>
</dbReference>
<evidence type="ECO:0000256" key="11">
    <source>
        <dbReference type="ARBA" id="ARBA00023136"/>
    </source>
</evidence>
<evidence type="ECO:0000256" key="2">
    <source>
        <dbReference type="ARBA" id="ARBA00022475"/>
    </source>
</evidence>
<evidence type="ECO:0000256" key="9">
    <source>
        <dbReference type="ARBA" id="ARBA00022989"/>
    </source>
</evidence>
<dbReference type="SMART" id="SM00304">
    <property type="entry name" value="HAMP"/>
    <property type="match status" value="1"/>
</dbReference>
<keyword evidence="8" id="KW-0067">ATP-binding</keyword>
<keyword evidence="3" id="KW-0597">Phosphoprotein</keyword>
<dbReference type="InterPro" id="IPR010559">
    <property type="entry name" value="Sig_transdc_His_kin_internal"/>
</dbReference>
<protein>
    <submittedName>
        <fullName evidence="14">Sensor histidine kinase</fullName>
        <ecNumber evidence="14">2.7.13.3</ecNumber>
    </submittedName>
</protein>
<evidence type="ECO:0000259" key="13">
    <source>
        <dbReference type="PROSITE" id="PS50885"/>
    </source>
</evidence>
<evidence type="ECO:0000256" key="10">
    <source>
        <dbReference type="ARBA" id="ARBA00023012"/>
    </source>
</evidence>
<dbReference type="Gene3D" id="6.10.340.10">
    <property type="match status" value="1"/>
</dbReference>
<sequence>MLDSLKRKFRARSLRNKLFVLLILISLFPTLIVSFLSQLFFLRSGTEYASAISSQLIDYMSGEINGYLADINGNLDTLAIDFEFQKYLSVPADNIPGQAQYAINFRPLLQLIIQSKKEIVGALYLDQFGKVYSESKTGHRLFDYSFRADDRYGGIYDMTQEGFIPPHPLAYMLPPDSNRQVVTFVKPVIDLRSNAVYAWLSIEIDAAWLQGLMDHTQLGRSGLVMLYNETSGELFQFGEDEAVTEALRQSLAEGRLSSEKYTQTVDGITYQILSSPIPLANWTLVGAAPLNELTRGVEQARLITAIVAAVSLIVALIVAYPFMGMVLRPLQRLKAGMQMLGHGTSVPIRQTAYDEFGFLIRTYNKMLDDLNRMREEVIQSKLSEKEKELLQLQAQINPHFLFNTLETIESYSLHNNGEAVSDMLRCVSRMMRYNVRGDGGKAPLKEEIKYTQDFLNIHSYRYGKRVNAQFAVAPELLEMPVMKLSIQPLVENALKYGWSPTAGNDDFLIRVSVELDNGRVLFEVADNGRGMSDDVFELLSNLGDGEDRSGDPFFRQHTGILNIYRRYALAYGSDFAMTVLRGTEDGRGTRISIRVPMPASSLPGRV</sequence>
<dbReference type="EC" id="2.7.13.3" evidence="14"/>
<dbReference type="Gene3D" id="3.30.565.10">
    <property type="entry name" value="Histidine kinase-like ATPase, C-terminal domain"/>
    <property type="match status" value="1"/>
</dbReference>
<dbReference type="Pfam" id="PF02743">
    <property type="entry name" value="dCache_1"/>
    <property type="match status" value="1"/>
</dbReference>
<keyword evidence="2" id="KW-1003">Cell membrane</keyword>
<feature type="transmembrane region" description="Helical" evidence="12">
    <location>
        <begin position="20"/>
        <end position="41"/>
    </location>
</feature>
<feature type="domain" description="HAMP" evidence="13">
    <location>
        <begin position="324"/>
        <end position="375"/>
    </location>
</feature>
<keyword evidence="7 14" id="KW-0418">Kinase</keyword>
<keyword evidence="6" id="KW-0547">Nucleotide-binding</keyword>
<evidence type="ECO:0000313" key="14">
    <source>
        <dbReference type="EMBL" id="MFC7147864.1"/>
    </source>
</evidence>
<name>A0ABW2F725_9BACL</name>
<dbReference type="PROSITE" id="PS50885">
    <property type="entry name" value="HAMP"/>
    <property type="match status" value="1"/>
</dbReference>
<accession>A0ABW2F725</accession>
<dbReference type="Pfam" id="PF06580">
    <property type="entry name" value="His_kinase"/>
    <property type="match status" value="1"/>
</dbReference>
<dbReference type="RefSeq" id="WP_378047938.1">
    <property type="nucleotide sequence ID" value="NZ_JBHMDN010000016.1"/>
</dbReference>
<evidence type="ECO:0000256" key="12">
    <source>
        <dbReference type="SAM" id="Phobius"/>
    </source>
</evidence>
<dbReference type="InterPro" id="IPR033479">
    <property type="entry name" value="dCache_1"/>
</dbReference>
<dbReference type="InterPro" id="IPR036890">
    <property type="entry name" value="HATPase_C_sf"/>
</dbReference>
<dbReference type="PANTHER" id="PTHR34220:SF11">
    <property type="entry name" value="SENSOR PROTEIN KINASE HPTS"/>
    <property type="match status" value="1"/>
</dbReference>
<evidence type="ECO:0000256" key="6">
    <source>
        <dbReference type="ARBA" id="ARBA00022741"/>
    </source>
</evidence>
<comment type="subcellular location">
    <subcellularLocation>
        <location evidence="1">Cell membrane</location>
        <topology evidence="1">Multi-pass membrane protein</topology>
    </subcellularLocation>
</comment>
<dbReference type="CDD" id="cd06225">
    <property type="entry name" value="HAMP"/>
    <property type="match status" value="1"/>
</dbReference>
<keyword evidence="10" id="KW-0902">Two-component regulatory system</keyword>
<keyword evidence="15" id="KW-1185">Reference proteome</keyword>
<proteinExistence type="predicted"/>
<evidence type="ECO:0000256" key="7">
    <source>
        <dbReference type="ARBA" id="ARBA00022777"/>
    </source>
</evidence>
<dbReference type="SUPFAM" id="SSF55874">
    <property type="entry name" value="ATPase domain of HSP90 chaperone/DNA topoisomerase II/histidine kinase"/>
    <property type="match status" value="1"/>
</dbReference>
<feature type="transmembrane region" description="Helical" evidence="12">
    <location>
        <begin position="302"/>
        <end position="327"/>
    </location>
</feature>
<dbReference type="Pfam" id="PF00672">
    <property type="entry name" value="HAMP"/>
    <property type="match status" value="1"/>
</dbReference>
<dbReference type="EMBL" id="JBHTAI010000002">
    <property type="protein sequence ID" value="MFC7147864.1"/>
    <property type="molecule type" value="Genomic_DNA"/>
</dbReference>
<keyword evidence="5 12" id="KW-0812">Transmembrane</keyword>
<dbReference type="GO" id="GO:0004673">
    <property type="term" value="F:protein histidine kinase activity"/>
    <property type="evidence" value="ECO:0007669"/>
    <property type="project" value="UniProtKB-EC"/>
</dbReference>
<dbReference type="Pfam" id="PF02518">
    <property type="entry name" value="HATPase_c"/>
    <property type="match status" value="1"/>
</dbReference>
<keyword evidence="11 12" id="KW-0472">Membrane</keyword>
<dbReference type="Proteomes" id="UP001596378">
    <property type="component" value="Unassembled WGS sequence"/>
</dbReference>
<keyword evidence="4 14" id="KW-0808">Transferase</keyword>
<evidence type="ECO:0000256" key="1">
    <source>
        <dbReference type="ARBA" id="ARBA00004651"/>
    </source>
</evidence>
<keyword evidence="9 12" id="KW-1133">Transmembrane helix</keyword>
<dbReference type="PANTHER" id="PTHR34220">
    <property type="entry name" value="SENSOR HISTIDINE KINASE YPDA"/>
    <property type="match status" value="1"/>
</dbReference>
<evidence type="ECO:0000256" key="5">
    <source>
        <dbReference type="ARBA" id="ARBA00022692"/>
    </source>
</evidence>
<gene>
    <name evidence="14" type="ORF">ACFQMJ_04885</name>
</gene>
<organism evidence="14 15">
    <name type="scientific">Cohnella cellulosilytica</name>
    <dbReference type="NCBI Taxonomy" id="986710"/>
    <lineage>
        <taxon>Bacteria</taxon>
        <taxon>Bacillati</taxon>
        <taxon>Bacillota</taxon>
        <taxon>Bacilli</taxon>
        <taxon>Bacillales</taxon>
        <taxon>Paenibacillaceae</taxon>
        <taxon>Cohnella</taxon>
    </lineage>
</organism>
<evidence type="ECO:0000256" key="3">
    <source>
        <dbReference type="ARBA" id="ARBA00022553"/>
    </source>
</evidence>
<comment type="caution">
    <text evidence="14">The sequence shown here is derived from an EMBL/GenBank/DDBJ whole genome shotgun (WGS) entry which is preliminary data.</text>
</comment>
<dbReference type="InterPro" id="IPR003594">
    <property type="entry name" value="HATPase_dom"/>
</dbReference>
<evidence type="ECO:0000256" key="8">
    <source>
        <dbReference type="ARBA" id="ARBA00022840"/>
    </source>
</evidence>